<dbReference type="GO" id="GO:0004556">
    <property type="term" value="F:alpha-amylase activity"/>
    <property type="evidence" value="ECO:0007669"/>
    <property type="project" value="TreeGrafter"/>
</dbReference>
<evidence type="ECO:0000313" key="3">
    <source>
        <dbReference type="EMBL" id="MDO7786657.1"/>
    </source>
</evidence>
<dbReference type="InterPro" id="IPR017853">
    <property type="entry name" value="GH"/>
</dbReference>
<keyword evidence="4" id="KW-1185">Reference proteome</keyword>
<accession>A0AAW7ZB94</accession>
<evidence type="ECO:0000256" key="1">
    <source>
        <dbReference type="ARBA" id="ARBA00008061"/>
    </source>
</evidence>
<dbReference type="Gene3D" id="2.60.40.1180">
    <property type="entry name" value="Golgi alpha-mannosidase II"/>
    <property type="match status" value="1"/>
</dbReference>
<evidence type="ECO:0000313" key="4">
    <source>
        <dbReference type="Proteomes" id="UP001172911"/>
    </source>
</evidence>
<reference evidence="3" key="1">
    <citation type="journal article" date="2023" name="J. Hazard. Mater.">
        <title>Anaerobic biodegradation of pyrene and benzo[a]pyrene by a new sulfate-reducing Desulforamulus aquiferis strain DSA.</title>
        <authorList>
            <person name="Zhang Z."/>
            <person name="Sun J."/>
            <person name="Gong X."/>
            <person name="Wang C."/>
            <person name="Wang H."/>
        </authorList>
    </citation>
    <scope>NUCLEOTIDE SEQUENCE</scope>
    <source>
        <strain evidence="3">DSA</strain>
    </source>
</reference>
<dbReference type="GO" id="GO:0009313">
    <property type="term" value="P:oligosaccharide catabolic process"/>
    <property type="evidence" value="ECO:0007669"/>
    <property type="project" value="TreeGrafter"/>
</dbReference>
<dbReference type="SMART" id="SM00642">
    <property type="entry name" value="Aamy"/>
    <property type="match status" value="1"/>
</dbReference>
<dbReference type="PANTHER" id="PTHR10357:SF179">
    <property type="entry name" value="NEUTRAL AND BASIC AMINO ACID TRANSPORT PROTEIN RBAT"/>
    <property type="match status" value="1"/>
</dbReference>
<dbReference type="Proteomes" id="UP001172911">
    <property type="component" value="Unassembled WGS sequence"/>
</dbReference>
<dbReference type="PANTHER" id="PTHR10357">
    <property type="entry name" value="ALPHA-AMYLASE FAMILY MEMBER"/>
    <property type="match status" value="1"/>
</dbReference>
<dbReference type="InterPro" id="IPR006047">
    <property type="entry name" value="GH13_cat_dom"/>
</dbReference>
<gene>
    <name evidence="3" type="ORF">P6N53_05395</name>
</gene>
<organism evidence="3 4">
    <name type="scientific">Desulforamulus aquiferis</name>
    <dbReference type="NCBI Taxonomy" id="1397668"/>
    <lineage>
        <taxon>Bacteria</taxon>
        <taxon>Bacillati</taxon>
        <taxon>Bacillota</taxon>
        <taxon>Clostridia</taxon>
        <taxon>Eubacteriales</taxon>
        <taxon>Peptococcaceae</taxon>
        <taxon>Desulforamulus</taxon>
    </lineage>
</organism>
<keyword evidence="3" id="KW-0378">Hydrolase</keyword>
<comment type="caution">
    <text evidence="3">The sequence shown here is derived from an EMBL/GenBank/DDBJ whole genome shotgun (WGS) entry which is preliminary data.</text>
</comment>
<dbReference type="AlphaFoldDB" id="A0AAW7ZB94"/>
<dbReference type="Pfam" id="PF16657">
    <property type="entry name" value="Malt_amylase_C"/>
    <property type="match status" value="1"/>
</dbReference>
<dbReference type="SUPFAM" id="SSF51445">
    <property type="entry name" value="(Trans)glycosidases"/>
    <property type="match status" value="1"/>
</dbReference>
<name>A0AAW7ZB94_9FIRM</name>
<dbReference type="Gene3D" id="3.90.400.10">
    <property type="entry name" value="Oligo-1,6-glucosidase, Domain 2"/>
    <property type="match status" value="1"/>
</dbReference>
<dbReference type="Gene3D" id="3.20.20.80">
    <property type="entry name" value="Glycosidases"/>
    <property type="match status" value="2"/>
</dbReference>
<dbReference type="SUPFAM" id="SSF51011">
    <property type="entry name" value="Glycosyl hydrolase domain"/>
    <property type="match status" value="1"/>
</dbReference>
<dbReference type="InterPro" id="IPR032091">
    <property type="entry name" value="Malt_amylase-like_C"/>
</dbReference>
<comment type="similarity">
    <text evidence="1">Belongs to the glycosyl hydrolase 13 family.</text>
</comment>
<dbReference type="EMBL" id="JARPTC010000006">
    <property type="protein sequence ID" value="MDO7786657.1"/>
    <property type="molecule type" value="Genomic_DNA"/>
</dbReference>
<dbReference type="InterPro" id="IPR013780">
    <property type="entry name" value="Glyco_hydro_b"/>
</dbReference>
<feature type="domain" description="Glycosyl hydrolase family 13 catalytic" evidence="2">
    <location>
        <begin position="17"/>
        <end position="398"/>
    </location>
</feature>
<dbReference type="Pfam" id="PF00128">
    <property type="entry name" value="Alpha-amylase"/>
    <property type="match status" value="1"/>
</dbReference>
<reference evidence="3" key="2">
    <citation type="submission" date="2023-03" db="EMBL/GenBank/DDBJ databases">
        <authorList>
            <person name="Zhang Z."/>
        </authorList>
    </citation>
    <scope>NUCLEOTIDE SEQUENCE</scope>
    <source>
        <strain evidence="3">DSA</strain>
    </source>
</reference>
<sequence length="539" mass="63573">MIKDDTDLWWKRGVIYQIYPRSFMDTNHDGIGDLKGIISKLDYLNDGTTNSLGVDAIWVSPIYKSPMKDFGYDISDYRDIDPIFGDMADFKMLIKEAHKRNIRVIMDLVVNHTSDKHPWFMESKKSKDNPKRDWYIWHGRRPNNWVAVFELRNAWWHDKDTGEYYLGTFTKHQPELNWRNSEVKKAIFNMIEYWLDLGVDGFRMDVINYLIKDDLLRNNPWKLSFNPIDVQEHIYDRNRPETHDICKEIRKITDKYEDRMLVGEIYTNSVKEAVAYHGTGNDELHLAFNFSFLFQNWSARGFYQNIKEYYNSLPKDAWPNFTLSNHDQPRHHYRYRAGKNTDARARVAAAMLMTLRGTPFIYYGEEIGMTNGKIIRKAIQDPLGKRGWPFIKGRDAERTPMQWDDTLNAGFSDTSTWLPVNQDYREKNVANQLKQEGSLINFYKRLIWLRKGSNALSVGSIEFLEKAPEQVLFYWRKYEHEQVIVILNFSDQHQILDGSLIGRVQIILGTHRWSGEEITLTAANKFKIYPYEVLLINPA</sequence>
<protein>
    <submittedName>
        <fullName evidence="3">Alpha-amylase family glycosyl hydrolase</fullName>
    </submittedName>
</protein>
<proteinExistence type="inferred from homology"/>
<evidence type="ECO:0000259" key="2">
    <source>
        <dbReference type="SMART" id="SM00642"/>
    </source>
</evidence>
<dbReference type="InterPro" id="IPR045857">
    <property type="entry name" value="O16G_dom_2"/>
</dbReference>